<keyword evidence="1" id="KW-0175">Coiled coil</keyword>
<keyword evidence="2" id="KW-0732">Signal</keyword>
<proteinExistence type="predicted"/>
<accession>A0A0C2HUF9</accession>
<protein>
    <submittedName>
        <fullName evidence="3">Uncharacterized protein</fullName>
    </submittedName>
</protein>
<feature type="chain" id="PRO_5002149882" evidence="2">
    <location>
        <begin position="19"/>
        <end position="193"/>
    </location>
</feature>
<dbReference type="EMBL" id="JWJD01000003">
    <property type="protein sequence ID" value="KIH76467.1"/>
    <property type="molecule type" value="Genomic_DNA"/>
</dbReference>
<sequence>MKCVVSLLIMMLVMPAGGCTLVQDSLPRWSQEAEPLLEPVASDAEDPSEVMDGPVSAKSVTASDILIYLAEFQKLDSAPQAEEYLSLTRLYEAHPGERERFQLATVLLIPGKGFSNAHKGRELLQGYLTESQKSEDLQALAKLLVAQVAEREKVETLLAREKETAATLARQLNELRNIETIMRQREVNGRPGL</sequence>
<dbReference type="AlphaFoldDB" id="A0A0C2HUF9"/>
<evidence type="ECO:0000313" key="3">
    <source>
        <dbReference type="EMBL" id="KIH76467.1"/>
    </source>
</evidence>
<name>A0A0C2HUF9_9BACT</name>
<feature type="coiled-coil region" evidence="1">
    <location>
        <begin position="151"/>
        <end position="178"/>
    </location>
</feature>
<evidence type="ECO:0000256" key="1">
    <source>
        <dbReference type="SAM" id="Coils"/>
    </source>
</evidence>
<dbReference type="RefSeq" id="WP_040099011.1">
    <property type="nucleotide sequence ID" value="NZ_JWJD01000003.1"/>
</dbReference>
<comment type="caution">
    <text evidence="3">The sequence shown here is derived from an EMBL/GenBank/DDBJ whole genome shotgun (WGS) entry which is preliminary data.</text>
</comment>
<evidence type="ECO:0000256" key="2">
    <source>
        <dbReference type="SAM" id="SignalP"/>
    </source>
</evidence>
<evidence type="ECO:0000313" key="4">
    <source>
        <dbReference type="Proteomes" id="UP000035068"/>
    </source>
</evidence>
<gene>
    <name evidence="3" type="ORF">GFER_09735</name>
</gene>
<dbReference type="Proteomes" id="UP000035068">
    <property type="component" value="Unassembled WGS sequence"/>
</dbReference>
<reference evidence="3 4" key="1">
    <citation type="submission" date="2014-12" db="EMBL/GenBank/DDBJ databases">
        <title>Genomes of Geoalkalibacter ferrihydriticus and Geoalkalibacter subterraneus, two haloalkaliphilic metal-reducing members of the Geobacteraceae.</title>
        <authorList>
            <person name="Badalamenti J.P."/>
            <person name="Torres C.I."/>
            <person name="Krajmalnik-Brown R."/>
            <person name="Bond D.R."/>
        </authorList>
    </citation>
    <scope>NUCLEOTIDE SEQUENCE [LARGE SCALE GENOMIC DNA]</scope>
    <source>
        <strain evidence="3 4">DSM 17813</strain>
    </source>
</reference>
<organism evidence="3 4">
    <name type="scientific">Geoalkalibacter ferrihydriticus DSM 17813</name>
    <dbReference type="NCBI Taxonomy" id="1121915"/>
    <lineage>
        <taxon>Bacteria</taxon>
        <taxon>Pseudomonadati</taxon>
        <taxon>Thermodesulfobacteriota</taxon>
        <taxon>Desulfuromonadia</taxon>
        <taxon>Desulfuromonadales</taxon>
        <taxon>Geoalkalibacteraceae</taxon>
        <taxon>Geoalkalibacter</taxon>
    </lineage>
</organism>
<keyword evidence="4" id="KW-1185">Reference proteome</keyword>
<feature type="signal peptide" evidence="2">
    <location>
        <begin position="1"/>
        <end position="18"/>
    </location>
</feature>